<accession>A0A9J5ZS11</accession>
<evidence type="ECO:0000256" key="1">
    <source>
        <dbReference type="SAM" id="MobiDB-lite"/>
    </source>
</evidence>
<reference evidence="2 3" key="1">
    <citation type="submission" date="2020-09" db="EMBL/GenBank/DDBJ databases">
        <title>De no assembly of potato wild relative species, Solanum commersonii.</title>
        <authorList>
            <person name="Cho K."/>
        </authorList>
    </citation>
    <scope>NUCLEOTIDE SEQUENCE [LARGE SCALE GENOMIC DNA]</scope>
    <source>
        <strain evidence="2">LZ3.2</strain>
        <tissue evidence="2">Leaf</tissue>
    </source>
</reference>
<proteinExistence type="predicted"/>
<sequence>MMEISLGINLESEPNIYTFYVTTFNEGYKVRKGHYNAKMNEKIEKVEEKKGWSSQNPLGDSSSGPPTLLKFQRNSPWTKPTWRANGKIGDMPKGSTIVIKLAKSFRII</sequence>
<protein>
    <submittedName>
        <fullName evidence="2">Uncharacterized protein</fullName>
    </submittedName>
</protein>
<dbReference type="EMBL" id="JACXVP010000003">
    <property type="protein sequence ID" value="KAG5615037.1"/>
    <property type="molecule type" value="Genomic_DNA"/>
</dbReference>
<organism evidence="2 3">
    <name type="scientific">Solanum commersonii</name>
    <name type="common">Commerson's wild potato</name>
    <name type="synonym">Commerson's nightshade</name>
    <dbReference type="NCBI Taxonomy" id="4109"/>
    <lineage>
        <taxon>Eukaryota</taxon>
        <taxon>Viridiplantae</taxon>
        <taxon>Streptophyta</taxon>
        <taxon>Embryophyta</taxon>
        <taxon>Tracheophyta</taxon>
        <taxon>Spermatophyta</taxon>
        <taxon>Magnoliopsida</taxon>
        <taxon>eudicotyledons</taxon>
        <taxon>Gunneridae</taxon>
        <taxon>Pentapetalae</taxon>
        <taxon>asterids</taxon>
        <taxon>lamiids</taxon>
        <taxon>Solanales</taxon>
        <taxon>Solanaceae</taxon>
        <taxon>Solanoideae</taxon>
        <taxon>Solaneae</taxon>
        <taxon>Solanum</taxon>
    </lineage>
</organism>
<feature type="region of interest" description="Disordered" evidence="1">
    <location>
        <begin position="47"/>
        <end position="88"/>
    </location>
</feature>
<feature type="compositionally biased region" description="Polar residues" evidence="1">
    <location>
        <begin position="52"/>
        <end position="65"/>
    </location>
</feature>
<name>A0A9J5ZS11_SOLCO</name>
<evidence type="ECO:0000313" key="2">
    <source>
        <dbReference type="EMBL" id="KAG5615037.1"/>
    </source>
</evidence>
<evidence type="ECO:0000313" key="3">
    <source>
        <dbReference type="Proteomes" id="UP000824120"/>
    </source>
</evidence>
<keyword evidence="3" id="KW-1185">Reference proteome</keyword>
<dbReference type="AlphaFoldDB" id="A0A9J5ZS11"/>
<dbReference type="Proteomes" id="UP000824120">
    <property type="component" value="Chromosome 3"/>
</dbReference>
<gene>
    <name evidence="2" type="ORF">H5410_014861</name>
</gene>
<comment type="caution">
    <text evidence="2">The sequence shown here is derived from an EMBL/GenBank/DDBJ whole genome shotgun (WGS) entry which is preliminary data.</text>
</comment>